<name>A0A9Q3JVL7_9BASI</name>
<accession>A0A9Q3JVL7</accession>
<dbReference type="InterPro" id="IPR036397">
    <property type="entry name" value="RNaseH_sf"/>
</dbReference>
<comment type="caution">
    <text evidence="1">The sequence shown here is derived from an EMBL/GenBank/DDBJ whole genome shotgun (WGS) entry which is preliminary data.</text>
</comment>
<dbReference type="GO" id="GO:0003676">
    <property type="term" value="F:nucleic acid binding"/>
    <property type="evidence" value="ECO:0007669"/>
    <property type="project" value="InterPro"/>
</dbReference>
<proteinExistence type="predicted"/>
<organism evidence="1 2">
    <name type="scientific">Austropuccinia psidii MF-1</name>
    <dbReference type="NCBI Taxonomy" id="1389203"/>
    <lineage>
        <taxon>Eukaryota</taxon>
        <taxon>Fungi</taxon>
        <taxon>Dikarya</taxon>
        <taxon>Basidiomycota</taxon>
        <taxon>Pucciniomycotina</taxon>
        <taxon>Pucciniomycetes</taxon>
        <taxon>Pucciniales</taxon>
        <taxon>Sphaerophragmiaceae</taxon>
        <taxon>Austropuccinia</taxon>
    </lineage>
</organism>
<gene>
    <name evidence="1" type="ORF">O181_108601</name>
</gene>
<evidence type="ECO:0000313" key="2">
    <source>
        <dbReference type="Proteomes" id="UP000765509"/>
    </source>
</evidence>
<dbReference type="EMBL" id="AVOT02083430">
    <property type="protein sequence ID" value="MBW0568886.1"/>
    <property type="molecule type" value="Genomic_DNA"/>
</dbReference>
<dbReference type="Gene3D" id="3.30.420.10">
    <property type="entry name" value="Ribonuclease H-like superfamily/Ribonuclease H"/>
    <property type="match status" value="1"/>
</dbReference>
<keyword evidence="2" id="KW-1185">Reference proteome</keyword>
<reference evidence="1" key="1">
    <citation type="submission" date="2021-03" db="EMBL/GenBank/DDBJ databases">
        <title>Draft genome sequence of rust myrtle Austropuccinia psidii MF-1, a brazilian biotype.</title>
        <authorList>
            <person name="Quecine M.C."/>
            <person name="Pachon D.M.R."/>
            <person name="Bonatelli M.L."/>
            <person name="Correr F.H."/>
            <person name="Franceschini L.M."/>
            <person name="Leite T.F."/>
            <person name="Margarido G.R.A."/>
            <person name="Almeida C.A."/>
            <person name="Ferrarezi J.A."/>
            <person name="Labate C.A."/>
        </authorList>
    </citation>
    <scope>NUCLEOTIDE SEQUENCE</scope>
    <source>
        <strain evidence="1">MF-1</strain>
    </source>
</reference>
<evidence type="ECO:0000313" key="1">
    <source>
        <dbReference type="EMBL" id="MBW0568886.1"/>
    </source>
</evidence>
<dbReference type="AlphaFoldDB" id="A0A9Q3JVL7"/>
<dbReference type="Proteomes" id="UP000765509">
    <property type="component" value="Unassembled WGS sequence"/>
</dbReference>
<sequence length="110" mass="13198">MLAHRHWTINEWAKVIWTDELAFELGKRVDQVRVWRTANKKWLLENLAVNHRSECQLVMIWGGFCAAHRSSIVFLHSWMNSQEMVRQVYRPALCPFVEQMEQAPWIRGRH</sequence>
<protein>
    <submittedName>
        <fullName evidence="1">Uncharacterized protein</fullName>
    </submittedName>
</protein>